<sequence length="265" mass="29519">MSTMINTFHSSFNPPPVPPRQGHRGGPALPSNTPIVKFISVLLLLLMILMFGGFIYLFHRISTLQDRRSDNEISALKQLQQCGENNLASEDLQYCSHLVGLYKTVLKRVSEAEGRAALLIETGSFTIPQARLVLSEPKEKDQSNTLVWSRAHSVLEKITISISGVLTIQYPGYYLIQSQVAFSKAHEKASLYQAIWTQKAKGEMPNQLLQSYCSLPRGSAIPDLCTASQTGVFRLEKGQTLFVNVTDKSLVNLRSTTFGLFRLQD</sequence>
<dbReference type="PANTHER" id="PTHR11471">
    <property type="entry name" value="TUMOR NECROSIS FACTOR FAMILY MEMBER"/>
    <property type="match status" value="1"/>
</dbReference>
<comment type="similarity">
    <text evidence="2">Belongs to the tumor necrosis factor family.</text>
</comment>
<protein>
    <recommendedName>
        <fullName evidence="7">THD domain-containing protein</fullName>
    </recommendedName>
</protein>
<feature type="transmembrane region" description="Helical" evidence="6">
    <location>
        <begin position="35"/>
        <end position="58"/>
    </location>
</feature>
<dbReference type="PROSITE" id="PS50049">
    <property type="entry name" value="THD_2"/>
    <property type="match status" value="1"/>
</dbReference>
<evidence type="ECO:0000256" key="2">
    <source>
        <dbReference type="ARBA" id="ARBA00008670"/>
    </source>
</evidence>
<dbReference type="SUPFAM" id="SSF49842">
    <property type="entry name" value="TNF-like"/>
    <property type="match status" value="1"/>
</dbReference>
<comment type="caution">
    <text evidence="8">The sequence shown here is derived from an EMBL/GenBank/DDBJ whole genome shotgun (WGS) entry which is preliminary data.</text>
</comment>
<dbReference type="Gene3D" id="2.60.120.40">
    <property type="match status" value="1"/>
</dbReference>
<evidence type="ECO:0000259" key="7">
    <source>
        <dbReference type="PROSITE" id="PS50049"/>
    </source>
</evidence>
<reference evidence="8" key="1">
    <citation type="submission" date="2023-06" db="EMBL/GenBank/DDBJ databases">
        <title>Male Hemibagrus guttatus genome.</title>
        <authorList>
            <person name="Bian C."/>
        </authorList>
    </citation>
    <scope>NUCLEOTIDE SEQUENCE</scope>
    <source>
        <strain evidence="8">Male_cb2023</strain>
        <tissue evidence="8">Muscle</tissue>
    </source>
</reference>
<dbReference type="AlphaFoldDB" id="A0AAE0QZ90"/>
<dbReference type="SMART" id="SM00207">
    <property type="entry name" value="TNF"/>
    <property type="match status" value="1"/>
</dbReference>
<dbReference type="Pfam" id="PF00229">
    <property type="entry name" value="TNF"/>
    <property type="match status" value="1"/>
</dbReference>
<dbReference type="Proteomes" id="UP001274896">
    <property type="component" value="Unassembled WGS sequence"/>
</dbReference>
<evidence type="ECO:0000256" key="6">
    <source>
        <dbReference type="SAM" id="Phobius"/>
    </source>
</evidence>
<dbReference type="GO" id="GO:0016020">
    <property type="term" value="C:membrane"/>
    <property type="evidence" value="ECO:0007669"/>
    <property type="project" value="UniProtKB-SubCell"/>
</dbReference>
<feature type="domain" description="THD" evidence="7">
    <location>
        <begin position="128"/>
        <end position="263"/>
    </location>
</feature>
<keyword evidence="6" id="KW-1133">Transmembrane helix</keyword>
<accession>A0AAE0QZ90</accession>
<evidence type="ECO:0000313" key="8">
    <source>
        <dbReference type="EMBL" id="KAK3535852.1"/>
    </source>
</evidence>
<dbReference type="InterPro" id="IPR006052">
    <property type="entry name" value="TNF_dom"/>
</dbReference>
<keyword evidence="9" id="KW-1185">Reference proteome</keyword>
<dbReference type="GO" id="GO:0005164">
    <property type="term" value="F:tumor necrosis factor receptor binding"/>
    <property type="evidence" value="ECO:0007669"/>
    <property type="project" value="InterPro"/>
</dbReference>
<evidence type="ECO:0000256" key="3">
    <source>
        <dbReference type="ARBA" id="ARBA00022514"/>
    </source>
</evidence>
<comment type="subcellular location">
    <subcellularLocation>
        <location evidence="1">Membrane</location>
    </subcellularLocation>
</comment>
<evidence type="ECO:0000313" key="9">
    <source>
        <dbReference type="Proteomes" id="UP001274896"/>
    </source>
</evidence>
<dbReference type="GO" id="GO:0006955">
    <property type="term" value="P:immune response"/>
    <property type="evidence" value="ECO:0007669"/>
    <property type="project" value="InterPro"/>
</dbReference>
<keyword evidence="3" id="KW-0202">Cytokine</keyword>
<feature type="compositionally biased region" description="Polar residues" evidence="5">
    <location>
        <begin position="1"/>
        <end position="12"/>
    </location>
</feature>
<gene>
    <name evidence="8" type="ORF">QTP70_021059</name>
</gene>
<evidence type="ECO:0000256" key="4">
    <source>
        <dbReference type="ARBA" id="ARBA00023136"/>
    </source>
</evidence>
<name>A0AAE0QZ90_9TELE</name>
<keyword evidence="6" id="KW-0812">Transmembrane</keyword>
<dbReference type="InterPro" id="IPR008983">
    <property type="entry name" value="Tumour_necrosis_fac-like_dom"/>
</dbReference>
<dbReference type="GO" id="GO:0005125">
    <property type="term" value="F:cytokine activity"/>
    <property type="evidence" value="ECO:0007669"/>
    <property type="project" value="UniProtKB-KW"/>
</dbReference>
<dbReference type="PANTHER" id="PTHR11471:SF57">
    <property type="entry name" value="CD154"/>
    <property type="match status" value="1"/>
</dbReference>
<feature type="region of interest" description="Disordered" evidence="5">
    <location>
        <begin position="1"/>
        <end position="28"/>
    </location>
</feature>
<dbReference type="EMBL" id="JAUCMX010000009">
    <property type="protein sequence ID" value="KAK3535852.1"/>
    <property type="molecule type" value="Genomic_DNA"/>
</dbReference>
<proteinExistence type="inferred from homology"/>
<evidence type="ECO:0000256" key="5">
    <source>
        <dbReference type="SAM" id="MobiDB-lite"/>
    </source>
</evidence>
<organism evidence="8 9">
    <name type="scientific">Hemibagrus guttatus</name>
    <dbReference type="NCBI Taxonomy" id="175788"/>
    <lineage>
        <taxon>Eukaryota</taxon>
        <taxon>Metazoa</taxon>
        <taxon>Chordata</taxon>
        <taxon>Craniata</taxon>
        <taxon>Vertebrata</taxon>
        <taxon>Euteleostomi</taxon>
        <taxon>Actinopterygii</taxon>
        <taxon>Neopterygii</taxon>
        <taxon>Teleostei</taxon>
        <taxon>Ostariophysi</taxon>
        <taxon>Siluriformes</taxon>
        <taxon>Bagridae</taxon>
        <taxon>Hemibagrus</taxon>
    </lineage>
</organism>
<keyword evidence="4 6" id="KW-0472">Membrane</keyword>
<evidence type="ECO:0000256" key="1">
    <source>
        <dbReference type="ARBA" id="ARBA00004370"/>
    </source>
</evidence>
<dbReference type="GO" id="GO:0005615">
    <property type="term" value="C:extracellular space"/>
    <property type="evidence" value="ECO:0007669"/>
    <property type="project" value="UniProtKB-KW"/>
</dbReference>